<evidence type="ECO:0000256" key="4">
    <source>
        <dbReference type="ARBA" id="ARBA00023015"/>
    </source>
</evidence>
<sequence length="1182" mass="130977">MSHPPFWLSKQFFYPIGNTAAISLTQDLSPEQSAADILLLGCGDPRNILFTLYSDLMIGHSTRKLDITCCDIEPAILARNIILFSLLEQNENIDRVWDIFYHFKIDDRALKIITNQSRTLYEHAENIDTWRGSPFGSFLKMVDTRTLKELRRQWENYVNFPNLPADRKSRIIKQQVQQSKSSAEIGSTAISPSRSAGMLWPQAMKPVSELFRKYWETGTTFTLASDIKRATNLNPTFVYSLSGEGFNPHYGTFPSGFHLISAFAPIKSDPAGPTSSTGSAAISTSKQQFAAWCKAFREARKTESIVVRFFTGDAILFCRALDRFATTGNPSTDIFVSAYRAAQINFDGATGSDLTPANFDVIDTSNLTDHLGLFNLLLVTHGLLKKSIQSQAVLYTETLLPFGKDTTKSFLERIFADVPTVALLFGIAPRPYVSNFTTHSNAHEIIFSKHLEQYHERVAWSNPSGGDNLVLGHEAKMISVEADSLTRVLYGIYDKMFANEKVTSMMSSLSSTPNGLRVLGTIHFHRETVALLFQALHRRIHLVGGDWEQVANTFMQKCRLDRSRIVESNCHQDICLQLHLYGISTVDTLKPNWATDQGLRINPRNALFDGWRSLPPVVCVVLTVPRQRLGVFVGEPDRIGSPTLICAVWVPGSHDNTLASIHLAWGKCVTSAESDRVVIEEDANGQRGQSDLLVSFWVSTRILEFPDTQIALRLQPTPQTTMAFMKKLGMYLEVFGASVLDKKHVQVLAYRPALATVSSPTPPSDPSLPPVDFCSDQLCQAIVSNPQSHQLDSLSIRFDVTSQVEQDDLLKGALVSANQVSACAMQLNIGAHSHLLSYPYPIHGKDSRLRIARKSRYVEVIVPVSTPNDYSGYFLNPSPVINPGAYTTWNLHHINLDRLPTLDVANPTKVEWLNALCVLQLSEREKDIRNGSEAQKNAAINALVNVKDSIHAITMNFSGVQGHRTRTIGLCEKEQGGIYVLLLIGGIKLDPASSTIVLDTAIVPLSNERMPALTSGIQKIQNAGNLVQVYTVGHEVGAWKKLIPAFVERCRNWSHGANCEYKSHGQVPLSTVFDENPICTCGQGVGFTSSEWKAPEWKDLLPFATRAAICPIYSVSYIERVVGNWGERGEAASDKPTVVCWACGGSGKPTLSACGRCKKARYCSATCQQKDWKSHKRDCKAG</sequence>
<dbReference type="Pfam" id="PF01753">
    <property type="entry name" value="zf-MYND"/>
    <property type="match status" value="1"/>
</dbReference>
<dbReference type="AlphaFoldDB" id="A0A074S0B7"/>
<dbReference type="GO" id="GO:0008270">
    <property type="term" value="F:zinc ion binding"/>
    <property type="evidence" value="ECO:0007669"/>
    <property type="project" value="UniProtKB-KW"/>
</dbReference>
<evidence type="ECO:0000259" key="9">
    <source>
        <dbReference type="PROSITE" id="PS50865"/>
    </source>
</evidence>
<evidence type="ECO:0000313" key="10">
    <source>
        <dbReference type="EMBL" id="KEP50333.1"/>
    </source>
</evidence>
<keyword evidence="7" id="KW-0539">Nucleus</keyword>
<reference evidence="10 11" key="1">
    <citation type="submission" date="2013-12" db="EMBL/GenBank/DDBJ databases">
        <authorList>
            <person name="Cubeta M."/>
            <person name="Pakala S."/>
            <person name="Fedorova N."/>
            <person name="Thomas E."/>
            <person name="Dean R."/>
            <person name="Jabaji S."/>
            <person name="Neate S."/>
            <person name="Toda T."/>
            <person name="Tavantzis S."/>
            <person name="Vilgalys R."/>
            <person name="Bharathan N."/>
            <person name="Pakala S."/>
            <person name="Losada L.S."/>
            <person name="Zafar N."/>
            <person name="Nierman W."/>
        </authorList>
    </citation>
    <scope>NUCLEOTIDE SEQUENCE [LARGE SCALE GENOMIC DNA]</scope>
    <source>
        <strain evidence="10 11">123E</strain>
    </source>
</reference>
<name>A0A074S0B7_9AGAM</name>
<dbReference type="Proteomes" id="UP000027456">
    <property type="component" value="Unassembled WGS sequence"/>
</dbReference>
<dbReference type="SUPFAM" id="SSF144232">
    <property type="entry name" value="HIT/MYND zinc finger-like"/>
    <property type="match status" value="1"/>
</dbReference>
<protein>
    <submittedName>
        <fullName evidence="10">MYND finger protein</fullName>
    </submittedName>
</protein>
<dbReference type="PANTHER" id="PTHR10237">
    <property type="entry name" value="DEFORMED EPIDERMAL AUTOREGULATORY FACTOR 1 HOMOLOG SUPPRESSIN"/>
    <property type="match status" value="1"/>
</dbReference>
<evidence type="ECO:0000256" key="6">
    <source>
        <dbReference type="ARBA" id="ARBA00023163"/>
    </source>
</evidence>
<dbReference type="PROSITE" id="PS00778">
    <property type="entry name" value="HIS_ACID_PHOSPHAT_2"/>
    <property type="match status" value="1"/>
</dbReference>
<gene>
    <name evidence="10" type="ORF">V565_082000</name>
</gene>
<keyword evidence="2 8" id="KW-0863">Zinc-finger</keyword>
<dbReference type="GO" id="GO:0000981">
    <property type="term" value="F:DNA-binding transcription factor activity, RNA polymerase II-specific"/>
    <property type="evidence" value="ECO:0007669"/>
    <property type="project" value="TreeGrafter"/>
</dbReference>
<organism evidence="10 11">
    <name type="scientific">Rhizoctonia solani 123E</name>
    <dbReference type="NCBI Taxonomy" id="1423351"/>
    <lineage>
        <taxon>Eukaryota</taxon>
        <taxon>Fungi</taxon>
        <taxon>Dikarya</taxon>
        <taxon>Basidiomycota</taxon>
        <taxon>Agaricomycotina</taxon>
        <taxon>Agaricomycetes</taxon>
        <taxon>Cantharellales</taxon>
        <taxon>Ceratobasidiaceae</taxon>
        <taxon>Rhizoctonia</taxon>
    </lineage>
</organism>
<keyword evidence="6" id="KW-0804">Transcription</keyword>
<dbReference type="InterPro" id="IPR024119">
    <property type="entry name" value="TF_DEAF-1"/>
</dbReference>
<dbReference type="Pfam" id="PF14737">
    <property type="entry name" value="DUF4470"/>
    <property type="match status" value="1"/>
</dbReference>
<evidence type="ECO:0000313" key="11">
    <source>
        <dbReference type="Proteomes" id="UP000027456"/>
    </source>
</evidence>
<evidence type="ECO:0000256" key="7">
    <source>
        <dbReference type="ARBA" id="ARBA00023242"/>
    </source>
</evidence>
<dbReference type="HOGENOM" id="CLU_007974_0_1_1"/>
<keyword evidence="11" id="KW-1185">Reference proteome</keyword>
<dbReference type="InterPro" id="IPR002893">
    <property type="entry name" value="Znf_MYND"/>
</dbReference>
<dbReference type="InterPro" id="IPR027974">
    <property type="entry name" value="DUF4470"/>
</dbReference>
<accession>A0A074S0B7</accession>
<proteinExistence type="predicted"/>
<dbReference type="STRING" id="1423351.A0A074S0B7"/>
<keyword evidence="3" id="KW-0862">Zinc</keyword>
<dbReference type="GO" id="GO:0005634">
    <property type="term" value="C:nucleus"/>
    <property type="evidence" value="ECO:0007669"/>
    <property type="project" value="TreeGrafter"/>
</dbReference>
<keyword evidence="1" id="KW-0479">Metal-binding</keyword>
<evidence type="ECO:0000256" key="5">
    <source>
        <dbReference type="ARBA" id="ARBA00023125"/>
    </source>
</evidence>
<evidence type="ECO:0000256" key="2">
    <source>
        <dbReference type="ARBA" id="ARBA00022771"/>
    </source>
</evidence>
<keyword evidence="4" id="KW-0805">Transcription regulation</keyword>
<keyword evidence="5" id="KW-0238">DNA-binding</keyword>
<dbReference type="PROSITE" id="PS50865">
    <property type="entry name" value="ZF_MYND_2"/>
    <property type="match status" value="1"/>
</dbReference>
<dbReference type="OrthoDB" id="432970at2759"/>
<dbReference type="PROSITE" id="PS01360">
    <property type="entry name" value="ZF_MYND_1"/>
    <property type="match status" value="1"/>
</dbReference>
<evidence type="ECO:0000256" key="3">
    <source>
        <dbReference type="ARBA" id="ARBA00022833"/>
    </source>
</evidence>
<dbReference type="GO" id="GO:0003677">
    <property type="term" value="F:DNA binding"/>
    <property type="evidence" value="ECO:0007669"/>
    <property type="project" value="UniProtKB-KW"/>
</dbReference>
<dbReference type="InterPro" id="IPR033379">
    <property type="entry name" value="Acid_Pase_AS"/>
</dbReference>
<dbReference type="Gene3D" id="6.10.140.2220">
    <property type="match status" value="1"/>
</dbReference>
<evidence type="ECO:0000256" key="8">
    <source>
        <dbReference type="PROSITE-ProRule" id="PRU00134"/>
    </source>
</evidence>
<comment type="caution">
    <text evidence="10">The sequence shown here is derived from an EMBL/GenBank/DDBJ whole genome shotgun (WGS) entry which is preliminary data.</text>
</comment>
<feature type="domain" description="MYND-type" evidence="9">
    <location>
        <begin position="1140"/>
        <end position="1179"/>
    </location>
</feature>
<evidence type="ECO:0000256" key="1">
    <source>
        <dbReference type="ARBA" id="ARBA00022723"/>
    </source>
</evidence>
<dbReference type="PANTHER" id="PTHR10237:SF1">
    <property type="entry name" value="DEFORMED EPIDERMAL AUTOREGULATORY FACTOR 1 HOMOLOG"/>
    <property type="match status" value="1"/>
</dbReference>
<dbReference type="EMBL" id="AZST01000263">
    <property type="protein sequence ID" value="KEP50333.1"/>
    <property type="molecule type" value="Genomic_DNA"/>
</dbReference>